<comment type="caution">
    <text evidence="1">The sequence shown here is derived from an EMBL/GenBank/DDBJ whole genome shotgun (WGS) entry which is preliminary data.</text>
</comment>
<accession>A0A9R1W0R5</accession>
<gene>
    <name evidence="1" type="ORF">LSAT_V11C300135310</name>
</gene>
<evidence type="ECO:0000313" key="1">
    <source>
        <dbReference type="EMBL" id="KAJ0215054.1"/>
    </source>
</evidence>
<dbReference type="Proteomes" id="UP000235145">
    <property type="component" value="Unassembled WGS sequence"/>
</dbReference>
<name>A0A9R1W0R5_LACSA</name>
<sequence length="99" mass="11613">MGTLYFGFCECICRFKIDKRVYDPLDYENIDKMDFWVVEKEPEGELDYNELENMLEHELASRIEDGTSVGVGDDEVDTEFQLLSDHEIDDFNTPMSQDQ</sequence>
<dbReference type="AlphaFoldDB" id="A0A9R1W0R5"/>
<keyword evidence="2" id="KW-1185">Reference proteome</keyword>
<evidence type="ECO:0000313" key="2">
    <source>
        <dbReference type="Proteomes" id="UP000235145"/>
    </source>
</evidence>
<protein>
    <submittedName>
        <fullName evidence="1">Uncharacterized protein</fullName>
    </submittedName>
</protein>
<proteinExistence type="predicted"/>
<organism evidence="1 2">
    <name type="scientific">Lactuca sativa</name>
    <name type="common">Garden lettuce</name>
    <dbReference type="NCBI Taxonomy" id="4236"/>
    <lineage>
        <taxon>Eukaryota</taxon>
        <taxon>Viridiplantae</taxon>
        <taxon>Streptophyta</taxon>
        <taxon>Embryophyta</taxon>
        <taxon>Tracheophyta</taxon>
        <taxon>Spermatophyta</taxon>
        <taxon>Magnoliopsida</taxon>
        <taxon>eudicotyledons</taxon>
        <taxon>Gunneridae</taxon>
        <taxon>Pentapetalae</taxon>
        <taxon>asterids</taxon>
        <taxon>campanulids</taxon>
        <taxon>Asterales</taxon>
        <taxon>Asteraceae</taxon>
        <taxon>Cichorioideae</taxon>
        <taxon>Cichorieae</taxon>
        <taxon>Lactucinae</taxon>
        <taxon>Lactuca</taxon>
    </lineage>
</organism>
<reference evidence="1 2" key="1">
    <citation type="journal article" date="2017" name="Nat. Commun.">
        <title>Genome assembly with in vitro proximity ligation data and whole-genome triplication in lettuce.</title>
        <authorList>
            <person name="Reyes-Chin-Wo S."/>
            <person name="Wang Z."/>
            <person name="Yang X."/>
            <person name="Kozik A."/>
            <person name="Arikit S."/>
            <person name="Song C."/>
            <person name="Xia L."/>
            <person name="Froenicke L."/>
            <person name="Lavelle D.O."/>
            <person name="Truco M.J."/>
            <person name="Xia R."/>
            <person name="Zhu S."/>
            <person name="Xu C."/>
            <person name="Xu H."/>
            <person name="Xu X."/>
            <person name="Cox K."/>
            <person name="Korf I."/>
            <person name="Meyers B.C."/>
            <person name="Michelmore R.W."/>
        </authorList>
    </citation>
    <scope>NUCLEOTIDE SEQUENCE [LARGE SCALE GENOMIC DNA]</scope>
    <source>
        <strain evidence="2">cv. Salinas</strain>
        <tissue evidence="1">Seedlings</tissue>
    </source>
</reference>
<dbReference type="EMBL" id="NBSK02000003">
    <property type="protein sequence ID" value="KAJ0215054.1"/>
    <property type="molecule type" value="Genomic_DNA"/>
</dbReference>